<dbReference type="GO" id="GO:0030247">
    <property type="term" value="F:polysaccharide binding"/>
    <property type="evidence" value="ECO:0007669"/>
    <property type="project" value="UniProtKB-UniRule"/>
</dbReference>
<protein>
    <recommendedName>
        <fullName evidence="5">CBM2 domain-containing protein</fullName>
    </recommendedName>
</protein>
<dbReference type="InterPro" id="IPR001919">
    <property type="entry name" value="CBD2"/>
</dbReference>
<dbReference type="GO" id="GO:0004553">
    <property type="term" value="F:hydrolase activity, hydrolyzing O-glycosyl compounds"/>
    <property type="evidence" value="ECO:0007669"/>
    <property type="project" value="InterPro"/>
</dbReference>
<keyword evidence="1" id="KW-0378">Hydrolase</keyword>
<feature type="domain" description="CBM2" evidence="5">
    <location>
        <begin position="35"/>
        <end position="144"/>
    </location>
</feature>
<evidence type="ECO:0000259" key="5">
    <source>
        <dbReference type="PROSITE" id="PS51173"/>
    </source>
</evidence>
<dbReference type="SUPFAM" id="SSF49384">
    <property type="entry name" value="Carbohydrate-binding domain"/>
    <property type="match status" value="1"/>
</dbReference>
<dbReference type="InterPro" id="IPR012291">
    <property type="entry name" value="CBM2_carb-bd_dom_sf"/>
</dbReference>
<reference evidence="6 7" key="1">
    <citation type="submission" date="2019-07" db="EMBL/GenBank/DDBJ databases">
        <title>Whole genome shotgun sequence of Cellulomonas soli NBRC 109434.</title>
        <authorList>
            <person name="Hosoyama A."/>
            <person name="Uohara A."/>
            <person name="Ohji S."/>
            <person name="Ichikawa N."/>
        </authorList>
    </citation>
    <scope>NUCLEOTIDE SEQUENCE [LARGE SCALE GENOMIC DNA]</scope>
    <source>
        <strain evidence="6 7">NBRC 109434</strain>
    </source>
</reference>
<dbReference type="GO" id="GO:0005975">
    <property type="term" value="P:carbohydrate metabolic process"/>
    <property type="evidence" value="ECO:0007669"/>
    <property type="project" value="InterPro"/>
</dbReference>
<feature type="signal peptide" evidence="4">
    <location>
        <begin position="1"/>
        <end position="34"/>
    </location>
</feature>
<dbReference type="AlphaFoldDB" id="A0A512PI57"/>
<keyword evidence="4" id="KW-0732">Signal</keyword>
<organism evidence="6 7">
    <name type="scientific">Cellulomonas soli</name>
    <dbReference type="NCBI Taxonomy" id="931535"/>
    <lineage>
        <taxon>Bacteria</taxon>
        <taxon>Bacillati</taxon>
        <taxon>Actinomycetota</taxon>
        <taxon>Actinomycetes</taxon>
        <taxon>Micrococcales</taxon>
        <taxon>Cellulomonadaceae</taxon>
        <taxon>Cellulomonas</taxon>
    </lineage>
</organism>
<keyword evidence="7" id="KW-1185">Reference proteome</keyword>
<dbReference type="SMART" id="SM00637">
    <property type="entry name" value="CBD_II"/>
    <property type="match status" value="1"/>
</dbReference>
<feature type="region of interest" description="Disordered" evidence="3">
    <location>
        <begin position="149"/>
        <end position="205"/>
    </location>
</feature>
<proteinExistence type="predicted"/>
<dbReference type="SUPFAM" id="SSF55486">
    <property type="entry name" value="Metalloproteases ('zincins'), catalytic domain"/>
    <property type="match status" value="1"/>
</dbReference>
<dbReference type="InterPro" id="IPR008965">
    <property type="entry name" value="CBM2/CBM3_carb-bd_dom_sf"/>
</dbReference>
<comment type="caution">
    <text evidence="6">The sequence shown here is derived from an EMBL/GenBank/DDBJ whole genome shotgun (WGS) entry which is preliminary data.</text>
</comment>
<evidence type="ECO:0000256" key="1">
    <source>
        <dbReference type="ARBA" id="ARBA00022801"/>
    </source>
</evidence>
<dbReference type="RefSeq" id="WP_218866571.1">
    <property type="nucleotide sequence ID" value="NZ_BAABBJ010000010.1"/>
</dbReference>
<accession>A0A512PI57</accession>
<dbReference type="PANTHER" id="PTHR35606">
    <property type="entry name" value="CELLULOSE-BINDING FAMILY II PROTEIN"/>
    <property type="match status" value="1"/>
</dbReference>
<name>A0A512PI57_9CELL</name>
<feature type="chain" id="PRO_5022028375" description="CBM2 domain-containing protein" evidence="4">
    <location>
        <begin position="35"/>
        <end position="450"/>
    </location>
</feature>
<keyword evidence="2" id="KW-0326">Glycosidase</keyword>
<dbReference type="Pfam" id="PF00553">
    <property type="entry name" value="CBM_2"/>
    <property type="match status" value="1"/>
</dbReference>
<evidence type="ECO:0000313" key="6">
    <source>
        <dbReference type="EMBL" id="GEP70875.1"/>
    </source>
</evidence>
<gene>
    <name evidence="6" type="ORF">CSO01_35900</name>
</gene>
<evidence type="ECO:0000256" key="3">
    <source>
        <dbReference type="SAM" id="MobiDB-lite"/>
    </source>
</evidence>
<dbReference type="Proteomes" id="UP000321798">
    <property type="component" value="Unassembled WGS sequence"/>
</dbReference>
<dbReference type="Gene3D" id="2.60.40.290">
    <property type="match status" value="1"/>
</dbReference>
<dbReference type="PANTHER" id="PTHR35606:SF4">
    <property type="entry name" value="CELLULOSE-BINDING FAMILY II PROTEIN"/>
    <property type="match status" value="1"/>
</dbReference>
<sequence>MHDRRPRFTWRRRALVAAVSVAVAVGGLTVAAVAATSTRTGCVVDFAVDSRWSSGYTGDATITNTGERVDDWVLTWTFVSGEQITQGWNGSFTAAGADVTWTHPSWAPSLAAGATTSFGFLATHTGTITPPTAVRLNGVACTATGAPAPTATATGTATASPKPTATPTVAPTAAPTATPTATPGPTATPTSTPTSSPAPTAAPAAWDPPAALVSPLAEVWAHQESTYSDLYGFRNYGWDQVVANGGYLNVCVRWDSDQPVSAELRDRIQAKYAEQYQKWFAALQQDGTGWNGWPYPTVQVKVVGWAVRDRSLLQWTDDSVDVYVGDIREDAPQCPEDLGRFFHQDAQYPGGVARHYDQSLWLTSGMEGGAGGDWGQRMGSEYFVGALDSPDVTILLHEIGHTFGLDDFYDWTPTGQTSFIMQAGSSQSITPFDTWMLRDWWRHLRSRYGL</sequence>
<evidence type="ECO:0000313" key="7">
    <source>
        <dbReference type="Proteomes" id="UP000321798"/>
    </source>
</evidence>
<evidence type="ECO:0000256" key="4">
    <source>
        <dbReference type="SAM" id="SignalP"/>
    </source>
</evidence>
<dbReference type="PROSITE" id="PS51173">
    <property type="entry name" value="CBM2"/>
    <property type="match status" value="1"/>
</dbReference>
<evidence type="ECO:0000256" key="2">
    <source>
        <dbReference type="ARBA" id="ARBA00023295"/>
    </source>
</evidence>
<dbReference type="EMBL" id="BKAL01000016">
    <property type="protein sequence ID" value="GEP70875.1"/>
    <property type="molecule type" value="Genomic_DNA"/>
</dbReference>